<proteinExistence type="predicted"/>
<name>A0A9Q0N352_9DIPT</name>
<gene>
    <name evidence="1" type="ORF">Bhyg_07144</name>
</gene>
<organism evidence="1 2">
    <name type="scientific">Pseudolycoriella hygida</name>
    <dbReference type="NCBI Taxonomy" id="35572"/>
    <lineage>
        <taxon>Eukaryota</taxon>
        <taxon>Metazoa</taxon>
        <taxon>Ecdysozoa</taxon>
        <taxon>Arthropoda</taxon>
        <taxon>Hexapoda</taxon>
        <taxon>Insecta</taxon>
        <taxon>Pterygota</taxon>
        <taxon>Neoptera</taxon>
        <taxon>Endopterygota</taxon>
        <taxon>Diptera</taxon>
        <taxon>Nematocera</taxon>
        <taxon>Sciaroidea</taxon>
        <taxon>Sciaridae</taxon>
        <taxon>Pseudolycoriella</taxon>
    </lineage>
</organism>
<dbReference type="Proteomes" id="UP001151699">
    <property type="component" value="Chromosome B"/>
</dbReference>
<sequence>DISFTLVMRRSFYVNFVEKHSARNVIYCTYMCTRMDNFNAHMKSHYTKGWAISQLEQYDYDRKYH</sequence>
<evidence type="ECO:0000313" key="2">
    <source>
        <dbReference type="Proteomes" id="UP001151699"/>
    </source>
</evidence>
<accession>A0A9Q0N352</accession>
<reference evidence="1" key="1">
    <citation type="submission" date="2022-07" db="EMBL/GenBank/DDBJ databases">
        <authorList>
            <person name="Trinca V."/>
            <person name="Uliana J.V.C."/>
            <person name="Torres T.T."/>
            <person name="Ward R.J."/>
            <person name="Monesi N."/>
        </authorList>
    </citation>
    <scope>NUCLEOTIDE SEQUENCE</scope>
    <source>
        <strain evidence="1">HSMRA1968</strain>
        <tissue evidence="1">Whole embryos</tissue>
    </source>
</reference>
<dbReference type="EMBL" id="WJQU01000002">
    <property type="protein sequence ID" value="KAJ6642197.1"/>
    <property type="molecule type" value="Genomic_DNA"/>
</dbReference>
<evidence type="ECO:0000313" key="1">
    <source>
        <dbReference type="EMBL" id="KAJ6642197.1"/>
    </source>
</evidence>
<feature type="non-terminal residue" evidence="1">
    <location>
        <position position="1"/>
    </location>
</feature>
<protein>
    <submittedName>
        <fullName evidence="1">Uncharacterized protein</fullName>
    </submittedName>
</protein>
<dbReference type="AlphaFoldDB" id="A0A9Q0N352"/>
<comment type="caution">
    <text evidence="1">The sequence shown here is derived from an EMBL/GenBank/DDBJ whole genome shotgun (WGS) entry which is preliminary data.</text>
</comment>
<keyword evidence="2" id="KW-1185">Reference proteome</keyword>